<evidence type="ECO:0000313" key="3">
    <source>
        <dbReference type="EMBL" id="KAI7736680.1"/>
    </source>
</evidence>
<feature type="compositionally biased region" description="Acidic residues" evidence="2">
    <location>
        <begin position="60"/>
        <end position="73"/>
    </location>
</feature>
<dbReference type="SUPFAM" id="SSF56112">
    <property type="entry name" value="Protein kinase-like (PK-like)"/>
    <property type="match status" value="1"/>
</dbReference>
<reference evidence="3" key="1">
    <citation type="submission" date="2022-06" db="EMBL/GenBank/DDBJ databases">
        <title>Uncovering the hologenomic basis of an extraordinary plant invasion.</title>
        <authorList>
            <person name="Bieker V.C."/>
            <person name="Martin M.D."/>
            <person name="Gilbert T."/>
            <person name="Hodgins K."/>
            <person name="Battlay P."/>
            <person name="Petersen B."/>
            <person name="Wilson J."/>
        </authorList>
    </citation>
    <scope>NUCLEOTIDE SEQUENCE</scope>
    <source>
        <strain evidence="3">AA19_3_7</strain>
        <tissue evidence="3">Leaf</tissue>
    </source>
</reference>
<dbReference type="EMBL" id="JAMZMK010009216">
    <property type="protein sequence ID" value="KAI7736680.1"/>
    <property type="molecule type" value="Genomic_DNA"/>
</dbReference>
<dbReference type="Gene3D" id="3.30.200.20">
    <property type="entry name" value="Phosphorylase Kinase, domain 1"/>
    <property type="match status" value="1"/>
</dbReference>
<organism evidence="3 4">
    <name type="scientific">Ambrosia artemisiifolia</name>
    <name type="common">Common ragweed</name>
    <dbReference type="NCBI Taxonomy" id="4212"/>
    <lineage>
        <taxon>Eukaryota</taxon>
        <taxon>Viridiplantae</taxon>
        <taxon>Streptophyta</taxon>
        <taxon>Embryophyta</taxon>
        <taxon>Tracheophyta</taxon>
        <taxon>Spermatophyta</taxon>
        <taxon>Magnoliopsida</taxon>
        <taxon>eudicotyledons</taxon>
        <taxon>Gunneridae</taxon>
        <taxon>Pentapetalae</taxon>
        <taxon>asterids</taxon>
        <taxon>campanulids</taxon>
        <taxon>Asterales</taxon>
        <taxon>Asteraceae</taxon>
        <taxon>Asteroideae</taxon>
        <taxon>Heliantheae alliance</taxon>
        <taxon>Heliantheae</taxon>
        <taxon>Ambrosia</taxon>
    </lineage>
</organism>
<dbReference type="InterPro" id="IPR046958">
    <property type="entry name" value="RBK1/2/STUNTED"/>
</dbReference>
<comment type="caution">
    <text evidence="3">The sequence shown here is derived from an EMBL/GenBank/DDBJ whole genome shotgun (WGS) entry which is preliminary data.</text>
</comment>
<dbReference type="Proteomes" id="UP001206925">
    <property type="component" value="Unassembled WGS sequence"/>
</dbReference>
<accession>A0AAD5C827</accession>
<keyword evidence="1" id="KW-0067">ATP-binding</keyword>
<sequence>MNEEELKDQKDIPIEDGDDHESQSSPRGVLEITVSCTDSDYSRGSSFNEKSPAESATDSGGDDDGDGGGDGDGVEVYVSQRLRWRNLVNNLKVKSLRMFSKKRLGVRRDAEVAVDGCDWAVTKPSWRTFTFDELAAATDSFSHDNLVGRGGHAEVYKGCLPDGQIVAVKKITKKE</sequence>
<keyword evidence="1" id="KW-0547">Nucleotide-binding</keyword>
<feature type="non-terminal residue" evidence="3">
    <location>
        <position position="175"/>
    </location>
</feature>
<dbReference type="InterPro" id="IPR011009">
    <property type="entry name" value="Kinase-like_dom_sf"/>
</dbReference>
<dbReference type="InterPro" id="IPR017441">
    <property type="entry name" value="Protein_kinase_ATP_BS"/>
</dbReference>
<feature type="compositionally biased region" description="Polar residues" evidence="2">
    <location>
        <begin position="34"/>
        <end position="58"/>
    </location>
</feature>
<dbReference type="GO" id="GO:0005524">
    <property type="term" value="F:ATP binding"/>
    <property type="evidence" value="ECO:0007669"/>
    <property type="project" value="UniProtKB-UniRule"/>
</dbReference>
<evidence type="ECO:0000256" key="1">
    <source>
        <dbReference type="PROSITE-ProRule" id="PRU10141"/>
    </source>
</evidence>
<gene>
    <name evidence="3" type="ORF">M8C21_018324</name>
</gene>
<evidence type="ECO:0000313" key="4">
    <source>
        <dbReference type="Proteomes" id="UP001206925"/>
    </source>
</evidence>
<feature type="binding site" evidence="1">
    <location>
        <position position="170"/>
    </location>
    <ligand>
        <name>ATP</name>
        <dbReference type="ChEBI" id="CHEBI:30616"/>
    </ligand>
</feature>
<name>A0AAD5C827_AMBAR</name>
<dbReference type="PANTHER" id="PTHR47987:SF7">
    <property type="entry name" value="PROTEIN KINASE SUPERFAMILY PROTEIN"/>
    <property type="match status" value="1"/>
</dbReference>
<dbReference type="AlphaFoldDB" id="A0AAD5C827"/>
<protein>
    <submittedName>
        <fullName evidence="3">Uncharacterized protein</fullName>
    </submittedName>
</protein>
<dbReference type="PROSITE" id="PS00107">
    <property type="entry name" value="PROTEIN_KINASE_ATP"/>
    <property type="match status" value="1"/>
</dbReference>
<feature type="region of interest" description="Disordered" evidence="2">
    <location>
        <begin position="1"/>
        <end position="74"/>
    </location>
</feature>
<proteinExistence type="predicted"/>
<dbReference type="PANTHER" id="PTHR47987">
    <property type="entry name" value="OS08G0249100 PROTEIN"/>
    <property type="match status" value="1"/>
</dbReference>
<keyword evidence="4" id="KW-1185">Reference proteome</keyword>
<evidence type="ECO:0000256" key="2">
    <source>
        <dbReference type="SAM" id="MobiDB-lite"/>
    </source>
</evidence>